<dbReference type="InterPro" id="IPR015679">
    <property type="entry name" value="PLipase_D_fam"/>
</dbReference>
<sequence>MVLGRPEIAGLGLYATLDLEKARVRRTRKIKNQSFNPRSEGPRYEPRRCWEDIFDAISNAKHLIYITGWSIYTKISLVRDPTMPKPGGEIILGELLKNKADKGVNVLMLVWDDRTSVEALKKDGLMATDDKETGDYFQNTKFHCVLCPRNPDDGKSIF</sequence>
<accession>A0ABC8TLV2</accession>
<dbReference type="PANTHER" id="PTHR18896:SF200">
    <property type="entry name" value="PHOSPHOLIPASE D"/>
    <property type="match status" value="1"/>
</dbReference>
<evidence type="ECO:0000256" key="2">
    <source>
        <dbReference type="ARBA" id="ARBA00023098"/>
    </source>
</evidence>
<evidence type="ECO:0000256" key="1">
    <source>
        <dbReference type="ARBA" id="ARBA00022737"/>
    </source>
</evidence>
<dbReference type="PANTHER" id="PTHR18896">
    <property type="entry name" value="PHOSPHOLIPASE D"/>
    <property type="match status" value="1"/>
</dbReference>
<dbReference type="Gene3D" id="3.30.870.10">
    <property type="entry name" value="Endonuclease Chain A"/>
    <property type="match status" value="1"/>
</dbReference>
<dbReference type="Proteomes" id="UP001642360">
    <property type="component" value="Unassembled WGS sequence"/>
</dbReference>
<dbReference type="GO" id="GO:0006629">
    <property type="term" value="P:lipid metabolic process"/>
    <property type="evidence" value="ECO:0007669"/>
    <property type="project" value="UniProtKB-KW"/>
</dbReference>
<dbReference type="AlphaFoldDB" id="A0ABC8TLV2"/>
<keyword evidence="1" id="KW-0677">Repeat</keyword>
<evidence type="ECO:0000313" key="4">
    <source>
        <dbReference type="Proteomes" id="UP001642360"/>
    </source>
</evidence>
<reference evidence="3 4" key="1">
    <citation type="submission" date="2024-02" db="EMBL/GenBank/DDBJ databases">
        <authorList>
            <person name="Vignale AGUSTIN F."/>
            <person name="Sosa J E."/>
            <person name="Modenutti C."/>
        </authorList>
    </citation>
    <scope>NUCLEOTIDE SEQUENCE [LARGE SCALE GENOMIC DNA]</scope>
</reference>
<protein>
    <recommendedName>
        <fullName evidence="5">Phospholipase D</fullName>
    </recommendedName>
</protein>
<gene>
    <name evidence="3" type="ORF">ILEXP_LOCUS39888</name>
</gene>
<proteinExistence type="predicted"/>
<dbReference type="EMBL" id="CAUOFW020005491">
    <property type="protein sequence ID" value="CAK9170406.1"/>
    <property type="molecule type" value="Genomic_DNA"/>
</dbReference>
<evidence type="ECO:0000313" key="3">
    <source>
        <dbReference type="EMBL" id="CAK9170406.1"/>
    </source>
</evidence>
<comment type="caution">
    <text evidence="3">The sequence shown here is derived from an EMBL/GenBank/DDBJ whole genome shotgun (WGS) entry which is preliminary data.</text>
</comment>
<keyword evidence="4" id="KW-1185">Reference proteome</keyword>
<dbReference type="SUPFAM" id="SSF56024">
    <property type="entry name" value="Phospholipase D/nuclease"/>
    <property type="match status" value="1"/>
</dbReference>
<keyword evidence="2" id="KW-0443">Lipid metabolism</keyword>
<evidence type="ECO:0008006" key="5">
    <source>
        <dbReference type="Google" id="ProtNLM"/>
    </source>
</evidence>
<name>A0ABC8TLV2_9AQUA</name>
<organism evidence="3 4">
    <name type="scientific">Ilex paraguariensis</name>
    <name type="common">yerba mate</name>
    <dbReference type="NCBI Taxonomy" id="185542"/>
    <lineage>
        <taxon>Eukaryota</taxon>
        <taxon>Viridiplantae</taxon>
        <taxon>Streptophyta</taxon>
        <taxon>Embryophyta</taxon>
        <taxon>Tracheophyta</taxon>
        <taxon>Spermatophyta</taxon>
        <taxon>Magnoliopsida</taxon>
        <taxon>eudicotyledons</taxon>
        <taxon>Gunneridae</taxon>
        <taxon>Pentapetalae</taxon>
        <taxon>asterids</taxon>
        <taxon>campanulids</taxon>
        <taxon>Aquifoliales</taxon>
        <taxon>Aquifoliaceae</taxon>
        <taxon>Ilex</taxon>
    </lineage>
</organism>